<comment type="caution">
    <text evidence="2">The sequence shown here is derived from an EMBL/GenBank/DDBJ whole genome shotgun (WGS) entry which is preliminary data.</text>
</comment>
<organism evidence="2 3">
    <name type="scientific">Photobacterium profundum 3TCK</name>
    <dbReference type="NCBI Taxonomy" id="314280"/>
    <lineage>
        <taxon>Bacteria</taxon>
        <taxon>Pseudomonadati</taxon>
        <taxon>Pseudomonadota</taxon>
        <taxon>Gammaproteobacteria</taxon>
        <taxon>Vibrionales</taxon>
        <taxon>Vibrionaceae</taxon>
        <taxon>Photobacterium</taxon>
    </lineage>
</organism>
<keyword evidence="1" id="KW-0732">Signal</keyword>
<evidence type="ECO:0000313" key="3">
    <source>
        <dbReference type="Proteomes" id="UP000003789"/>
    </source>
</evidence>
<reference evidence="2 3" key="1">
    <citation type="submission" date="2006-03" db="EMBL/GenBank/DDBJ databases">
        <authorList>
            <person name="Bartlett D.H."/>
            <person name="Valle G."/>
            <person name="Lauro F.M."/>
            <person name="Vezzi A."/>
            <person name="Simonato F."/>
            <person name="Eloe E."/>
            <person name="Vitulo N."/>
            <person name="Stratton T.K."/>
            <person name="D'angelo M."/>
            <person name="Ferriera S."/>
            <person name="Johnson J."/>
            <person name="Kravitz S."/>
            <person name="Beeson K."/>
            <person name="Sutton G."/>
            <person name="Rogers Y."/>
            <person name="Friedman R."/>
            <person name="Frazier M."/>
            <person name="Venter J.C."/>
        </authorList>
    </citation>
    <scope>NUCLEOTIDE SEQUENCE [LARGE SCALE GENOMIC DNA]</scope>
    <source>
        <strain evidence="2 3">3TCK</strain>
    </source>
</reference>
<evidence type="ECO:0000256" key="1">
    <source>
        <dbReference type="SAM" id="SignalP"/>
    </source>
</evidence>
<dbReference type="EMBL" id="AAPH01000041">
    <property type="protein sequence ID" value="EAS41084.1"/>
    <property type="molecule type" value="Genomic_DNA"/>
</dbReference>
<protein>
    <submittedName>
        <fullName evidence="2">Uncharacterized protein</fullName>
    </submittedName>
</protein>
<dbReference type="HOGENOM" id="CLU_2524630_0_0_6"/>
<feature type="signal peptide" evidence="1">
    <location>
        <begin position="1"/>
        <end position="18"/>
    </location>
</feature>
<dbReference type="AlphaFoldDB" id="Q1YXQ7"/>
<feature type="chain" id="PRO_5004198359" evidence="1">
    <location>
        <begin position="19"/>
        <end position="84"/>
    </location>
</feature>
<accession>Q1YXQ7</accession>
<evidence type="ECO:0000313" key="2">
    <source>
        <dbReference type="EMBL" id="EAS41084.1"/>
    </source>
</evidence>
<dbReference type="RefSeq" id="WP_006230043.1">
    <property type="nucleotide sequence ID" value="NZ_CH724134.1"/>
</dbReference>
<proteinExistence type="predicted"/>
<sequence>MNKITLLTISIMSFSVQAVELQGRNNTTHAVFYDVKGSSMNQNYQPSVEELKGRRDTTKASYPKTGDFVETNFKPTLADIKGRS</sequence>
<dbReference type="Proteomes" id="UP000003789">
    <property type="component" value="Unassembled WGS sequence"/>
</dbReference>
<name>Q1YXQ7_9GAMM</name>
<gene>
    <name evidence="2" type="ORF">P3TCK_10098</name>
</gene>